<proteinExistence type="inferred from homology"/>
<dbReference type="GO" id="GO:0042256">
    <property type="term" value="P:cytosolic ribosome assembly"/>
    <property type="evidence" value="ECO:0007669"/>
    <property type="project" value="InterPro"/>
</dbReference>
<protein>
    <recommendedName>
        <fullName evidence="3">Translation initiation factor 6</fullName>
        <shortName evidence="3">aIF-6</shortName>
    </recommendedName>
</protein>
<keyword evidence="2 3" id="KW-0648">Protein biosynthesis</keyword>
<accession>D2RG80</accession>
<dbReference type="OrthoDB" id="33582at2157"/>
<evidence type="ECO:0000313" key="4">
    <source>
        <dbReference type="EMBL" id="ADB57305.1"/>
    </source>
</evidence>
<organism evidence="4 5">
    <name type="scientific">Archaeoglobus profundus (strain DSM 5631 / JCM 9629 / NBRC 100127 / Av18)</name>
    <dbReference type="NCBI Taxonomy" id="572546"/>
    <lineage>
        <taxon>Archaea</taxon>
        <taxon>Methanobacteriati</taxon>
        <taxon>Methanobacteriota</taxon>
        <taxon>Archaeoglobi</taxon>
        <taxon>Archaeoglobales</taxon>
        <taxon>Archaeoglobaceae</taxon>
        <taxon>Archaeoglobus</taxon>
    </lineage>
</organism>
<dbReference type="HAMAP" id="MF_00032">
    <property type="entry name" value="eIF_6"/>
    <property type="match status" value="1"/>
</dbReference>
<dbReference type="GO" id="GO:0043022">
    <property type="term" value="F:ribosome binding"/>
    <property type="evidence" value="ECO:0007669"/>
    <property type="project" value="InterPro"/>
</dbReference>
<evidence type="ECO:0000256" key="2">
    <source>
        <dbReference type="ARBA" id="ARBA00022917"/>
    </source>
</evidence>
<dbReference type="PANTHER" id="PTHR10784">
    <property type="entry name" value="TRANSLATION INITIATION FACTOR 6"/>
    <property type="match status" value="1"/>
</dbReference>
<dbReference type="GeneID" id="8738885"/>
<evidence type="ECO:0000313" key="5">
    <source>
        <dbReference type="Proteomes" id="UP000001901"/>
    </source>
</evidence>
<evidence type="ECO:0000256" key="3">
    <source>
        <dbReference type="HAMAP-Rule" id="MF_00032"/>
    </source>
</evidence>
<evidence type="ECO:0000256" key="1">
    <source>
        <dbReference type="ARBA" id="ARBA00022540"/>
    </source>
</evidence>
<dbReference type="SMART" id="SM00654">
    <property type="entry name" value="eIF6"/>
    <property type="match status" value="1"/>
</dbReference>
<dbReference type="EMBL" id="CP001857">
    <property type="protein sequence ID" value="ADB57305.1"/>
    <property type="molecule type" value="Genomic_DNA"/>
</dbReference>
<keyword evidence="5" id="KW-1185">Reference proteome</keyword>
<dbReference type="PIRSF" id="PIRSF006413">
    <property type="entry name" value="IF-6"/>
    <property type="match status" value="1"/>
</dbReference>
<dbReference type="STRING" id="572546.Arcpr_0235"/>
<gene>
    <name evidence="3" type="primary">eif6</name>
    <name evidence="4" type="ordered locus">Arcpr_0235</name>
</gene>
<dbReference type="SUPFAM" id="SSF55909">
    <property type="entry name" value="Pentein"/>
    <property type="match status" value="1"/>
</dbReference>
<dbReference type="HOGENOM" id="CLU_071894_1_0_2"/>
<dbReference type="KEGG" id="apo:Arcpr_0235"/>
<reference evidence="4 5" key="1">
    <citation type="journal article" date="2010" name="Stand. Genomic Sci.">
        <title>Complete genome sequence of Archaeoglobus profundus type strain (AV18).</title>
        <authorList>
            <person name="von Jan M."/>
            <person name="Lapidus A."/>
            <person name="Del Rio T.G."/>
            <person name="Copeland A."/>
            <person name="Tice H."/>
            <person name="Cheng J.F."/>
            <person name="Lucas S."/>
            <person name="Chen F."/>
            <person name="Nolan M."/>
            <person name="Goodwin L."/>
            <person name="Han C."/>
            <person name="Pitluck S."/>
            <person name="Liolios K."/>
            <person name="Ivanova N."/>
            <person name="Mavromatis K."/>
            <person name="Ovchinnikova G."/>
            <person name="Chertkov O."/>
            <person name="Pati A."/>
            <person name="Chen A."/>
            <person name="Palaniappan K."/>
            <person name="Land M."/>
            <person name="Hauser L."/>
            <person name="Chang Y.J."/>
            <person name="Jeffries C.D."/>
            <person name="Saunders E."/>
            <person name="Brettin T."/>
            <person name="Detter J.C."/>
            <person name="Chain P."/>
            <person name="Eichinger K."/>
            <person name="Huber H."/>
            <person name="Spring S."/>
            <person name="Rohde M."/>
            <person name="Goker M."/>
            <person name="Wirth R."/>
            <person name="Woyke T."/>
            <person name="Bristow J."/>
            <person name="Eisen J.A."/>
            <person name="Markowitz V."/>
            <person name="Hugenholtz P."/>
            <person name="Kyrpides N.C."/>
            <person name="Klenk H.P."/>
        </authorList>
    </citation>
    <scope>NUCLEOTIDE SEQUENCE [LARGE SCALE GENOMIC DNA]</scope>
    <source>
        <strain evidence="5">DSM 5631 / JCM 9629 / NBRC 100127 / Av18</strain>
    </source>
</reference>
<dbReference type="Pfam" id="PF01912">
    <property type="entry name" value="eIF-6"/>
    <property type="match status" value="1"/>
</dbReference>
<dbReference type="PaxDb" id="572546-Arcpr_0235"/>
<dbReference type="Proteomes" id="UP000001901">
    <property type="component" value="Chromosome"/>
</dbReference>
<dbReference type="InterPro" id="IPR002769">
    <property type="entry name" value="eIF6"/>
</dbReference>
<dbReference type="RefSeq" id="WP_012939641.1">
    <property type="nucleotide sequence ID" value="NC_013741.1"/>
</dbReference>
<keyword evidence="1 3" id="KW-0396">Initiation factor</keyword>
<dbReference type="NCBIfam" id="NF003132">
    <property type="entry name" value="PRK04046.2-4"/>
    <property type="match status" value="1"/>
</dbReference>
<sequence length="217" mass="22958">MPKLLAIKGVPLIGLYIRATEDFAILGVDDEKAKEYLREELDVDVVVTTIMGSELVGALACANSNGVLVNSQISSKELEIIRKVAEVKTVESNVTCLGNVVCVNDKGAIIHPEVDKAIENAVIDFLNVEAARGTIGGVKTVGMSAVVTNRGGLLNPNSSEWEIERVEKVMKVEVGTGTVNFGVELVGTGLVANSKGYIAGKDTTGFELGLIEEALFP</sequence>
<dbReference type="Gene3D" id="3.75.10.10">
    <property type="entry name" value="L-arginine/glycine Amidinotransferase, Chain A"/>
    <property type="match status" value="1"/>
</dbReference>
<dbReference type="AlphaFoldDB" id="D2RG80"/>
<dbReference type="NCBIfam" id="TIGR00323">
    <property type="entry name" value="eIF-6"/>
    <property type="match status" value="1"/>
</dbReference>
<dbReference type="GO" id="GO:0003743">
    <property type="term" value="F:translation initiation factor activity"/>
    <property type="evidence" value="ECO:0007669"/>
    <property type="project" value="UniProtKB-UniRule"/>
</dbReference>
<dbReference type="eggNOG" id="arCOG04176">
    <property type="taxonomic scope" value="Archaea"/>
</dbReference>
<name>D2RG80_ARCPA</name>
<comment type="function">
    <text evidence="3">Binds to the 50S ribosomal subunit and prevents its association with the 30S ribosomal subunit to form the 70S initiation complex.</text>
</comment>
<comment type="similarity">
    <text evidence="3">Belongs to the eIF-6 family.</text>
</comment>